<dbReference type="InterPro" id="IPR029151">
    <property type="entry name" value="Sensor-like_sf"/>
</dbReference>
<accession>A0A1M7IJ11</accession>
<protein>
    <submittedName>
        <fullName evidence="7">Methyl-accepting chemotaxis sensory transducer with Cache sensor</fullName>
    </submittedName>
</protein>
<dbReference type="EMBL" id="FRCP01000009">
    <property type="protein sequence ID" value="SHM40711.1"/>
    <property type="molecule type" value="Genomic_DNA"/>
</dbReference>
<dbReference type="CDD" id="cd12912">
    <property type="entry name" value="PDC2_MCP_like"/>
    <property type="match status" value="1"/>
</dbReference>
<dbReference type="PROSITE" id="PS50111">
    <property type="entry name" value="CHEMOTAXIS_TRANSDUC_2"/>
    <property type="match status" value="1"/>
</dbReference>
<comment type="similarity">
    <text evidence="2">Belongs to the methyl-accepting chemotaxis (MCP) protein family.</text>
</comment>
<evidence type="ECO:0000256" key="3">
    <source>
        <dbReference type="PROSITE-ProRule" id="PRU00284"/>
    </source>
</evidence>
<evidence type="ECO:0000313" key="7">
    <source>
        <dbReference type="EMBL" id="SHM40711.1"/>
    </source>
</evidence>
<keyword evidence="4" id="KW-0812">Transmembrane</keyword>
<dbReference type="GO" id="GO:0016020">
    <property type="term" value="C:membrane"/>
    <property type="evidence" value="ECO:0007669"/>
    <property type="project" value="InterPro"/>
</dbReference>
<dbReference type="STRING" id="1120996.SAMN02746066_01895"/>
<feature type="transmembrane region" description="Helical" evidence="4">
    <location>
        <begin position="305"/>
        <end position="324"/>
    </location>
</feature>
<dbReference type="Gene3D" id="1.10.287.950">
    <property type="entry name" value="Methyl-accepting chemotaxis protein"/>
    <property type="match status" value="1"/>
</dbReference>
<dbReference type="Proteomes" id="UP000184038">
    <property type="component" value="Unassembled WGS sequence"/>
</dbReference>
<organism evidence="7 8">
    <name type="scientific">Anaerosporobacter mobilis DSM 15930</name>
    <dbReference type="NCBI Taxonomy" id="1120996"/>
    <lineage>
        <taxon>Bacteria</taxon>
        <taxon>Bacillati</taxon>
        <taxon>Bacillota</taxon>
        <taxon>Clostridia</taxon>
        <taxon>Lachnospirales</taxon>
        <taxon>Lachnospiraceae</taxon>
        <taxon>Anaerosporobacter</taxon>
    </lineage>
</organism>
<dbReference type="PANTHER" id="PTHR32089">
    <property type="entry name" value="METHYL-ACCEPTING CHEMOTAXIS PROTEIN MCPB"/>
    <property type="match status" value="1"/>
</dbReference>
<feature type="domain" description="Methyl-accepting transducer" evidence="5">
    <location>
        <begin position="397"/>
        <end position="648"/>
    </location>
</feature>
<dbReference type="RefSeq" id="WP_073286564.1">
    <property type="nucleotide sequence ID" value="NZ_FRCP01000009.1"/>
</dbReference>
<dbReference type="Gene3D" id="3.30.450.20">
    <property type="entry name" value="PAS domain"/>
    <property type="match status" value="2"/>
</dbReference>
<feature type="domain" description="HAMP" evidence="6">
    <location>
        <begin position="325"/>
        <end position="378"/>
    </location>
</feature>
<dbReference type="InterPro" id="IPR004089">
    <property type="entry name" value="MCPsignal_dom"/>
</dbReference>
<dbReference type="AlphaFoldDB" id="A0A1M7IJ11"/>
<dbReference type="CDD" id="cd06225">
    <property type="entry name" value="HAMP"/>
    <property type="match status" value="1"/>
</dbReference>
<proteinExistence type="inferred from homology"/>
<dbReference type="GO" id="GO:0007165">
    <property type="term" value="P:signal transduction"/>
    <property type="evidence" value="ECO:0007669"/>
    <property type="project" value="UniProtKB-KW"/>
</dbReference>
<dbReference type="Pfam" id="PF00672">
    <property type="entry name" value="HAMP"/>
    <property type="match status" value="1"/>
</dbReference>
<dbReference type="OrthoDB" id="9760371at2"/>
<dbReference type="InterPro" id="IPR003660">
    <property type="entry name" value="HAMP_dom"/>
</dbReference>
<dbReference type="SUPFAM" id="SSF58104">
    <property type="entry name" value="Methyl-accepting chemotaxis protein (MCP) signaling domain"/>
    <property type="match status" value="1"/>
</dbReference>
<dbReference type="PROSITE" id="PS50885">
    <property type="entry name" value="HAMP"/>
    <property type="match status" value="1"/>
</dbReference>
<evidence type="ECO:0000259" key="5">
    <source>
        <dbReference type="PROSITE" id="PS50111"/>
    </source>
</evidence>
<keyword evidence="4" id="KW-1133">Transmembrane helix</keyword>
<dbReference type="Pfam" id="PF22673">
    <property type="entry name" value="MCP-like_PDC_1"/>
    <property type="match status" value="1"/>
</dbReference>
<reference evidence="7 8" key="1">
    <citation type="submission" date="2016-11" db="EMBL/GenBank/DDBJ databases">
        <authorList>
            <person name="Jaros S."/>
            <person name="Januszkiewicz K."/>
            <person name="Wedrychowicz H."/>
        </authorList>
    </citation>
    <scope>NUCLEOTIDE SEQUENCE [LARGE SCALE GENOMIC DNA]</scope>
    <source>
        <strain evidence="7 8">DSM 15930</strain>
    </source>
</reference>
<keyword evidence="4" id="KW-0472">Membrane</keyword>
<dbReference type="Pfam" id="PF00015">
    <property type="entry name" value="MCPsignal"/>
    <property type="match status" value="1"/>
</dbReference>
<evidence type="ECO:0000256" key="2">
    <source>
        <dbReference type="ARBA" id="ARBA00029447"/>
    </source>
</evidence>
<dbReference type="CDD" id="cd12913">
    <property type="entry name" value="PDC1_MCP_like"/>
    <property type="match status" value="1"/>
</dbReference>
<evidence type="ECO:0000256" key="4">
    <source>
        <dbReference type="SAM" id="Phobius"/>
    </source>
</evidence>
<dbReference type="SUPFAM" id="SSF103190">
    <property type="entry name" value="Sensory domain-like"/>
    <property type="match status" value="1"/>
</dbReference>
<keyword evidence="8" id="KW-1185">Reference proteome</keyword>
<gene>
    <name evidence="7" type="ORF">SAMN02746066_01895</name>
</gene>
<evidence type="ECO:0000256" key="1">
    <source>
        <dbReference type="ARBA" id="ARBA00023224"/>
    </source>
</evidence>
<keyword evidence="1 3" id="KW-0807">Transducer</keyword>
<evidence type="ECO:0000259" key="6">
    <source>
        <dbReference type="PROSITE" id="PS50885"/>
    </source>
</evidence>
<name>A0A1M7IJ11_9FIRM</name>
<dbReference type="PANTHER" id="PTHR32089:SF112">
    <property type="entry name" value="LYSOZYME-LIKE PROTEIN-RELATED"/>
    <property type="match status" value="1"/>
</dbReference>
<sequence>MRCKKIGMKMIITILPVILLAMVVLTILSAVSSEKIIKEQINNVMDSELSAQLQNIQNYLNSVSSMANTLSKSVGSTYESSNISDYEKLLGRMIMDNDLVMGSGIWFEPYVFDKSQEYVGPYVYKEGSNYITTYDYSNADYDYFAQEYYKNSKSATKAVFTNPYYDETLDTIMSTCSIPIFNHNNTYIGCITVDMELTSIQTLVGDIKVGEGGSGLLLTADGTYIYGDDLENATNSGKIMEDDNSSLAEAAVEIMGNQEGTSSYVKDKNEYNLYYTTLPDLNWKLIIQMPEKELIRPIVELVQKLIIVCIIAVLGVMATVLIQVKSISNGLKKVKTFASSLADRDFTIKQLEVKTIDELGQMGDSLNAMYNSNKTVIQNIANRADEINDSSTKLNDSAVNLQKQFLKIENYMSEVNEAMMSTSASTEEVNASTEEVNASVSVLTAQIQKSKTMSDEIKDRAVNIGKSSKKSFGIASDLAVKYEAELKRSLENTKVVESIGTMAGVISDIANQINLLSLNASIEAARAGEAGKGFAVVASEIGRLANDTAITVTEIQDTVQEIEEAFKALTQDSSALLTFVKETVTPDYQSFVNVAEQYEADANHIEDISERISEMGSGIERIMREVSLAIQSIAESAQSTAENSNLIMNSVTEVSVTVEDVNSMSKQQEGIAYNLSQVVGEFKLQ</sequence>
<evidence type="ECO:0000313" key="8">
    <source>
        <dbReference type="Proteomes" id="UP000184038"/>
    </source>
</evidence>
<dbReference type="SMART" id="SM00283">
    <property type="entry name" value="MA"/>
    <property type="match status" value="1"/>
</dbReference>